<comment type="caution">
    <text evidence="2">The sequence shown here is derived from an EMBL/GenBank/DDBJ whole genome shotgun (WGS) entry which is preliminary data.</text>
</comment>
<organism evidence="2 3">
    <name type="scientific">Chryseobacterium profundimaris</name>
    <dbReference type="NCBI Taxonomy" id="1387275"/>
    <lineage>
        <taxon>Bacteria</taxon>
        <taxon>Pseudomonadati</taxon>
        <taxon>Bacteroidota</taxon>
        <taxon>Flavobacteriia</taxon>
        <taxon>Flavobacteriales</taxon>
        <taxon>Weeksellaceae</taxon>
        <taxon>Chryseobacterium group</taxon>
        <taxon>Chryseobacterium</taxon>
    </lineage>
</organism>
<gene>
    <name evidence="2" type="ORF">SAMN06264346_102292</name>
</gene>
<dbReference type="Gene3D" id="1.10.287.860">
    <property type="entry name" value="Nucleotidyltransferase"/>
    <property type="match status" value="1"/>
</dbReference>
<reference evidence="2 3" key="1">
    <citation type="submission" date="2017-05" db="EMBL/GenBank/DDBJ databases">
        <authorList>
            <person name="Varghese N."/>
            <person name="Submissions S."/>
        </authorList>
    </citation>
    <scope>NUCLEOTIDE SEQUENCE [LARGE SCALE GENOMIC DNA]</scope>
    <source>
        <strain evidence="2 3">DSM 28214</strain>
    </source>
</reference>
<dbReference type="Proteomes" id="UP001157960">
    <property type="component" value="Unassembled WGS sequence"/>
</dbReference>
<proteinExistence type="predicted"/>
<dbReference type="Gene3D" id="3.30.460.10">
    <property type="entry name" value="Beta Polymerase, domain 2"/>
    <property type="match status" value="1"/>
</dbReference>
<keyword evidence="3" id="KW-1185">Reference proteome</keyword>
<sequence>MAKVEKNNTVDPIVWYSENKNLFEQLSKKVESILKEIIADNSLAIHGIYSRSKEIDSFKEKIQDAKYKDPINQITDFAGIRIITYVESDLDKISKLVEENFIIDTENSIDKTKSLGIDKVGYRSAHYVAKLPENRTILAEYKKFFDLSFEIQIRTILQHAWAEIEHDKDYKFSGELPSHIKRRFKVLSGVLELADREFNLLATEIDNYQVEINEDTQSGNLNIEINSASVEAYMKNRFSKLYDEGKIDYTDTKELISELRNFDLDKIQELDNILEDSLIEKILSFQDSNYTIAGILRSAMMTNNLEKYFSQAWKEEHWKMITSDTYQLLKSENLPIDEYVQKYNLKLSPINFL</sequence>
<dbReference type="InterPro" id="IPR043519">
    <property type="entry name" value="NT_sf"/>
</dbReference>
<evidence type="ECO:0000313" key="3">
    <source>
        <dbReference type="Proteomes" id="UP001157960"/>
    </source>
</evidence>
<dbReference type="RefSeq" id="WP_283421332.1">
    <property type="nucleotide sequence ID" value="NZ_FXTZ01000002.1"/>
</dbReference>
<dbReference type="Pfam" id="PF04607">
    <property type="entry name" value="RelA_SpoT"/>
    <property type="match status" value="1"/>
</dbReference>
<dbReference type="SMART" id="SM00954">
    <property type="entry name" value="RelA_SpoT"/>
    <property type="match status" value="1"/>
</dbReference>
<protein>
    <submittedName>
        <fullName evidence="2">PpGpp synthetase catalytic domain-containing protein (RelA/SpoT-type nucleotidyltranferase)</fullName>
    </submittedName>
</protein>
<dbReference type="CDD" id="cd05399">
    <property type="entry name" value="NT_Rel-Spo_like"/>
    <property type="match status" value="1"/>
</dbReference>
<dbReference type="InterPro" id="IPR007685">
    <property type="entry name" value="RelA_SpoT"/>
</dbReference>
<dbReference type="PANTHER" id="PTHR41773:SF1">
    <property type="entry name" value="RELA_SPOT DOMAIN-CONTAINING PROTEIN"/>
    <property type="match status" value="1"/>
</dbReference>
<dbReference type="SUPFAM" id="SSF81301">
    <property type="entry name" value="Nucleotidyltransferase"/>
    <property type="match status" value="1"/>
</dbReference>
<dbReference type="EMBL" id="FXTZ01000002">
    <property type="protein sequence ID" value="SMP11218.1"/>
    <property type="molecule type" value="Genomic_DNA"/>
</dbReference>
<accession>A0ABY1NKK7</accession>
<dbReference type="PANTHER" id="PTHR41773">
    <property type="entry name" value="GTP PYROPHOSPHATASE-RELATED"/>
    <property type="match status" value="1"/>
</dbReference>
<evidence type="ECO:0000259" key="1">
    <source>
        <dbReference type="SMART" id="SM00954"/>
    </source>
</evidence>
<name>A0ABY1NKK7_9FLAO</name>
<evidence type="ECO:0000313" key="2">
    <source>
        <dbReference type="EMBL" id="SMP11218.1"/>
    </source>
</evidence>
<feature type="domain" description="RelA/SpoT" evidence="1">
    <location>
        <begin position="50"/>
        <end position="176"/>
    </location>
</feature>